<keyword evidence="13 17" id="KW-0503">Monooxygenase</keyword>
<evidence type="ECO:0000256" key="2">
    <source>
        <dbReference type="ARBA" id="ARBA00003690"/>
    </source>
</evidence>
<dbReference type="InterPro" id="IPR002403">
    <property type="entry name" value="Cyt_P450_E_grp-IV"/>
</dbReference>
<organism evidence="19 20">
    <name type="scientific">Manduca sexta</name>
    <name type="common">Tobacco hawkmoth</name>
    <name type="synonym">Tobacco hornworm</name>
    <dbReference type="NCBI Taxonomy" id="7130"/>
    <lineage>
        <taxon>Eukaryota</taxon>
        <taxon>Metazoa</taxon>
        <taxon>Ecdysozoa</taxon>
        <taxon>Arthropoda</taxon>
        <taxon>Hexapoda</taxon>
        <taxon>Insecta</taxon>
        <taxon>Pterygota</taxon>
        <taxon>Neoptera</taxon>
        <taxon>Endopterygota</taxon>
        <taxon>Lepidoptera</taxon>
        <taxon>Glossata</taxon>
        <taxon>Ditrysia</taxon>
        <taxon>Bombycoidea</taxon>
        <taxon>Sphingidae</taxon>
        <taxon>Sphinginae</taxon>
        <taxon>Sphingini</taxon>
        <taxon>Manduca</taxon>
    </lineage>
</organism>
<proteinExistence type="inferred from homology"/>
<evidence type="ECO:0000256" key="18">
    <source>
        <dbReference type="SAM" id="Phobius"/>
    </source>
</evidence>
<keyword evidence="12 16" id="KW-0408">Iron</keyword>
<dbReference type="GO" id="GO:0005506">
    <property type="term" value="F:iron ion binding"/>
    <property type="evidence" value="ECO:0007669"/>
    <property type="project" value="InterPro"/>
</dbReference>
<dbReference type="GO" id="GO:0005789">
    <property type="term" value="C:endoplasmic reticulum membrane"/>
    <property type="evidence" value="ECO:0007669"/>
    <property type="project" value="UniProtKB-SubCell"/>
</dbReference>
<keyword evidence="8 16" id="KW-0479">Metal-binding</keyword>
<evidence type="ECO:0000256" key="17">
    <source>
        <dbReference type="RuleBase" id="RU000461"/>
    </source>
</evidence>
<comment type="cofactor">
    <cofactor evidence="1 16">
        <name>heme</name>
        <dbReference type="ChEBI" id="CHEBI:30413"/>
    </cofactor>
</comment>
<evidence type="ECO:0000256" key="3">
    <source>
        <dbReference type="ARBA" id="ARBA00004174"/>
    </source>
</evidence>
<dbReference type="EMBL" id="JH668435">
    <property type="protein sequence ID" value="KAG6453023.1"/>
    <property type="molecule type" value="Genomic_DNA"/>
</dbReference>
<keyword evidence="10" id="KW-0492">Microsome</keyword>
<dbReference type="PANTHER" id="PTHR24292:SF104">
    <property type="entry name" value="CYTOCHROME P450 308A1-RELATED"/>
    <property type="match status" value="1"/>
</dbReference>
<evidence type="ECO:0000256" key="4">
    <source>
        <dbReference type="ARBA" id="ARBA00004406"/>
    </source>
</evidence>
<dbReference type="EMBL" id="JH668435">
    <property type="protein sequence ID" value="KAG6453022.1"/>
    <property type="molecule type" value="Genomic_DNA"/>
</dbReference>
<evidence type="ECO:0000256" key="14">
    <source>
        <dbReference type="ARBA" id="ARBA00023136"/>
    </source>
</evidence>
<evidence type="ECO:0000256" key="16">
    <source>
        <dbReference type="PIRSR" id="PIRSR602403-1"/>
    </source>
</evidence>
<keyword evidence="20" id="KW-1185">Reference proteome</keyword>
<gene>
    <name evidence="19" type="ORF">O3G_MSEX007938</name>
</gene>
<keyword evidence="18" id="KW-0812">Transmembrane</keyword>
<dbReference type="PRINTS" id="PR00385">
    <property type="entry name" value="P450"/>
</dbReference>
<dbReference type="SUPFAM" id="SSF48264">
    <property type="entry name" value="Cytochrome P450"/>
    <property type="match status" value="1"/>
</dbReference>
<keyword evidence="18" id="KW-1133">Transmembrane helix</keyword>
<reference evidence="19" key="2">
    <citation type="submission" date="2020-12" db="EMBL/GenBank/DDBJ databases">
        <authorList>
            <person name="Kanost M."/>
        </authorList>
    </citation>
    <scope>NUCLEOTIDE SEQUENCE</scope>
</reference>
<keyword evidence="9" id="KW-0256">Endoplasmic reticulum</keyword>
<feature type="binding site" description="axial binding residue" evidence="16">
    <location>
        <position position="448"/>
    </location>
    <ligand>
        <name>heme</name>
        <dbReference type="ChEBI" id="CHEBI:30413"/>
    </ligand>
    <ligandPart>
        <name>Fe</name>
        <dbReference type="ChEBI" id="CHEBI:18248"/>
    </ligandPart>
</feature>
<keyword evidence="7 16" id="KW-0349">Heme</keyword>
<evidence type="ECO:0000313" key="19">
    <source>
        <dbReference type="EMBL" id="KAG6453022.1"/>
    </source>
</evidence>
<name>A0A922CNP8_MANSE</name>
<dbReference type="InterPro" id="IPR036396">
    <property type="entry name" value="Cyt_P450_sf"/>
</dbReference>
<comment type="caution">
    <text evidence="19">The sequence shown here is derived from an EMBL/GenBank/DDBJ whole genome shotgun (WGS) entry which is preliminary data.</text>
</comment>
<reference evidence="19" key="1">
    <citation type="journal article" date="2016" name="Insect Biochem. Mol. Biol.">
        <title>Multifaceted biological insights from a draft genome sequence of the tobacco hornworm moth, Manduca sexta.</title>
        <authorList>
            <person name="Kanost M.R."/>
            <person name="Arrese E.L."/>
            <person name="Cao X."/>
            <person name="Chen Y.R."/>
            <person name="Chellapilla S."/>
            <person name="Goldsmith M.R."/>
            <person name="Grosse-Wilde E."/>
            <person name="Heckel D.G."/>
            <person name="Herndon N."/>
            <person name="Jiang H."/>
            <person name="Papanicolaou A."/>
            <person name="Qu J."/>
            <person name="Soulages J.L."/>
            <person name="Vogel H."/>
            <person name="Walters J."/>
            <person name="Waterhouse R.M."/>
            <person name="Ahn S.J."/>
            <person name="Almeida F.C."/>
            <person name="An C."/>
            <person name="Aqrawi P."/>
            <person name="Bretschneider A."/>
            <person name="Bryant W.B."/>
            <person name="Bucks S."/>
            <person name="Chao H."/>
            <person name="Chevignon G."/>
            <person name="Christen J.M."/>
            <person name="Clarke D.F."/>
            <person name="Dittmer N.T."/>
            <person name="Ferguson L.C.F."/>
            <person name="Garavelou S."/>
            <person name="Gordon K.H.J."/>
            <person name="Gunaratna R.T."/>
            <person name="Han Y."/>
            <person name="Hauser F."/>
            <person name="He Y."/>
            <person name="Heidel-Fischer H."/>
            <person name="Hirsh A."/>
            <person name="Hu Y."/>
            <person name="Jiang H."/>
            <person name="Kalra D."/>
            <person name="Klinner C."/>
            <person name="Konig C."/>
            <person name="Kovar C."/>
            <person name="Kroll A.R."/>
            <person name="Kuwar S.S."/>
            <person name="Lee S.L."/>
            <person name="Lehman R."/>
            <person name="Li K."/>
            <person name="Li Z."/>
            <person name="Liang H."/>
            <person name="Lovelace S."/>
            <person name="Lu Z."/>
            <person name="Mansfield J.H."/>
            <person name="McCulloch K.J."/>
            <person name="Mathew T."/>
            <person name="Morton B."/>
            <person name="Muzny D.M."/>
            <person name="Neunemann D."/>
            <person name="Ongeri F."/>
            <person name="Pauchet Y."/>
            <person name="Pu L.L."/>
            <person name="Pyrousis I."/>
            <person name="Rao X.J."/>
            <person name="Redding A."/>
            <person name="Roesel C."/>
            <person name="Sanchez-Gracia A."/>
            <person name="Schaack S."/>
            <person name="Shukla A."/>
            <person name="Tetreau G."/>
            <person name="Wang Y."/>
            <person name="Xiong G.H."/>
            <person name="Traut W."/>
            <person name="Walsh T.K."/>
            <person name="Worley K.C."/>
            <person name="Wu D."/>
            <person name="Wu W."/>
            <person name="Wu Y.Q."/>
            <person name="Zhang X."/>
            <person name="Zou Z."/>
            <person name="Zucker H."/>
            <person name="Briscoe A.D."/>
            <person name="Burmester T."/>
            <person name="Clem R.J."/>
            <person name="Feyereisen R."/>
            <person name="Grimmelikhuijzen C.J.P."/>
            <person name="Hamodrakas S.J."/>
            <person name="Hansson B.S."/>
            <person name="Huguet E."/>
            <person name="Jermiin L.S."/>
            <person name="Lan Q."/>
            <person name="Lehman H.K."/>
            <person name="Lorenzen M."/>
            <person name="Merzendorfer H."/>
            <person name="Michalopoulos I."/>
            <person name="Morton D.B."/>
            <person name="Muthukrishnan S."/>
            <person name="Oakeshott J.G."/>
            <person name="Palmer W."/>
            <person name="Park Y."/>
            <person name="Passarelli A.L."/>
            <person name="Rozas J."/>
            <person name="Schwartz L.M."/>
            <person name="Smith W."/>
            <person name="Southgate A."/>
            <person name="Vilcinskas A."/>
            <person name="Vogt R."/>
            <person name="Wang P."/>
            <person name="Werren J."/>
            <person name="Yu X.Q."/>
            <person name="Zhou J.J."/>
            <person name="Brown S.J."/>
            <person name="Scherer S.E."/>
            <person name="Richards S."/>
            <person name="Blissard G.W."/>
        </authorList>
    </citation>
    <scope>NUCLEOTIDE SEQUENCE</scope>
</reference>
<dbReference type="EC" id="1.14.14.1" evidence="6"/>
<evidence type="ECO:0000256" key="10">
    <source>
        <dbReference type="ARBA" id="ARBA00022848"/>
    </source>
</evidence>
<dbReference type="PRINTS" id="PR00465">
    <property type="entry name" value="EP450IV"/>
</dbReference>
<evidence type="ECO:0000256" key="11">
    <source>
        <dbReference type="ARBA" id="ARBA00023002"/>
    </source>
</evidence>
<sequence>MISSGSFLISIFTVLITAVYYYFKNVNSYWKKSGVVGPEPILFFGNAKLSALRQTHIAILYKQMYEEFTHEKMVGFYRLTTPSLLIRDLDIAKHILIKDFEVFPDRGFEFSKEGLGDSLFHCDFNTWRALKGHLTPLYTTGRLKIIVSLLNERSEKFIDYVESVCLKNPEQEVMSLFLKYTTASIMASAFGVNVDTHQDNSNLFEKIDNAIFTLNYTNEMDLLFPGILKKTNLSIFNEIVQRFCYEVVETVKLQKKDSSAVNDAMDILLALQQQGEAKSMRRQDNEKEASLKLTDHVLAGQAFVFFAAGYGNNTIVLSNAMYHLAKDSEIQDKLITEIDEVLEKHHGDVTYESIKEMVYLEQIFNETLRMHPTTNAIQRSAKRDYVVPGTDIKIEKGTPIVISPLAIHHDEKLYPNPEKFVPERFMVEAVKSRHTCAYLPFGAGPRSCLGMRFAKLQFKACVVKLLSKFRVEPSRRTKDEYFINPRRSLLCPEGGIYLNFVPRTI</sequence>
<dbReference type="Gene3D" id="1.10.630.10">
    <property type="entry name" value="Cytochrome P450"/>
    <property type="match status" value="1"/>
</dbReference>
<accession>A0A922CNP8</accession>
<dbReference type="Proteomes" id="UP000791440">
    <property type="component" value="Unassembled WGS sequence"/>
</dbReference>
<evidence type="ECO:0000256" key="6">
    <source>
        <dbReference type="ARBA" id="ARBA00012109"/>
    </source>
</evidence>
<comment type="function">
    <text evidence="2">May be involved in the metabolism of insect hormones and in the breakdown of synthetic insecticides.</text>
</comment>
<dbReference type="GO" id="GO:0020037">
    <property type="term" value="F:heme binding"/>
    <property type="evidence" value="ECO:0007669"/>
    <property type="project" value="InterPro"/>
</dbReference>
<dbReference type="PROSITE" id="PS00086">
    <property type="entry name" value="CYTOCHROME_P450"/>
    <property type="match status" value="1"/>
</dbReference>
<evidence type="ECO:0000256" key="8">
    <source>
        <dbReference type="ARBA" id="ARBA00022723"/>
    </source>
</evidence>
<protein>
    <recommendedName>
        <fullName evidence="6">unspecific monooxygenase</fullName>
        <ecNumber evidence="6">1.14.14.1</ecNumber>
    </recommendedName>
</protein>
<evidence type="ECO:0000313" key="20">
    <source>
        <dbReference type="Proteomes" id="UP000791440"/>
    </source>
</evidence>
<keyword evidence="14 18" id="KW-0472">Membrane</keyword>
<evidence type="ECO:0000256" key="15">
    <source>
        <dbReference type="ARBA" id="ARBA00047827"/>
    </source>
</evidence>
<dbReference type="PANTHER" id="PTHR24292">
    <property type="entry name" value="CYTOCHROME P450"/>
    <property type="match status" value="1"/>
</dbReference>
<evidence type="ECO:0000256" key="7">
    <source>
        <dbReference type="ARBA" id="ARBA00022617"/>
    </source>
</evidence>
<keyword evidence="11 17" id="KW-0560">Oxidoreductase</keyword>
<dbReference type="Pfam" id="PF00067">
    <property type="entry name" value="p450"/>
    <property type="match status" value="1"/>
</dbReference>
<evidence type="ECO:0000256" key="12">
    <source>
        <dbReference type="ARBA" id="ARBA00023004"/>
    </source>
</evidence>
<comment type="similarity">
    <text evidence="5 17">Belongs to the cytochrome P450 family.</text>
</comment>
<dbReference type="OrthoDB" id="2789670at2759"/>
<dbReference type="GO" id="GO:0016712">
    <property type="term" value="F:oxidoreductase activity, acting on paired donors, with incorporation or reduction of molecular oxygen, reduced flavin or flavoprotein as one donor, and incorporation of one atom of oxygen"/>
    <property type="evidence" value="ECO:0007669"/>
    <property type="project" value="UniProtKB-EC"/>
</dbReference>
<evidence type="ECO:0000256" key="1">
    <source>
        <dbReference type="ARBA" id="ARBA00001971"/>
    </source>
</evidence>
<comment type="subcellular location">
    <subcellularLocation>
        <location evidence="4">Endoplasmic reticulum membrane</location>
        <topology evidence="4">Peripheral membrane protein</topology>
    </subcellularLocation>
    <subcellularLocation>
        <location evidence="3">Microsome membrane</location>
        <topology evidence="3">Peripheral membrane protein</topology>
    </subcellularLocation>
</comment>
<dbReference type="InterPro" id="IPR050476">
    <property type="entry name" value="Insect_CytP450_Detox"/>
</dbReference>
<dbReference type="InterPro" id="IPR017972">
    <property type="entry name" value="Cyt_P450_CS"/>
</dbReference>
<feature type="transmembrane region" description="Helical" evidence="18">
    <location>
        <begin position="6"/>
        <end position="23"/>
    </location>
</feature>
<dbReference type="CDD" id="cd11056">
    <property type="entry name" value="CYP6-like"/>
    <property type="match status" value="1"/>
</dbReference>
<dbReference type="FunFam" id="1.10.630.10:FF:000042">
    <property type="entry name" value="Cytochrome P450"/>
    <property type="match status" value="1"/>
</dbReference>
<comment type="catalytic activity">
    <reaction evidence="15">
        <text>an organic molecule + reduced [NADPH--hemoprotein reductase] + O2 = an alcohol + oxidized [NADPH--hemoprotein reductase] + H2O + H(+)</text>
        <dbReference type="Rhea" id="RHEA:17149"/>
        <dbReference type="Rhea" id="RHEA-COMP:11964"/>
        <dbReference type="Rhea" id="RHEA-COMP:11965"/>
        <dbReference type="ChEBI" id="CHEBI:15377"/>
        <dbReference type="ChEBI" id="CHEBI:15378"/>
        <dbReference type="ChEBI" id="CHEBI:15379"/>
        <dbReference type="ChEBI" id="CHEBI:30879"/>
        <dbReference type="ChEBI" id="CHEBI:57618"/>
        <dbReference type="ChEBI" id="CHEBI:58210"/>
        <dbReference type="ChEBI" id="CHEBI:142491"/>
        <dbReference type="EC" id="1.14.14.1"/>
    </reaction>
</comment>
<dbReference type="InterPro" id="IPR001128">
    <property type="entry name" value="Cyt_P450"/>
</dbReference>
<dbReference type="AlphaFoldDB" id="A0A922CNP8"/>
<evidence type="ECO:0000256" key="9">
    <source>
        <dbReference type="ARBA" id="ARBA00022824"/>
    </source>
</evidence>
<evidence type="ECO:0000256" key="5">
    <source>
        <dbReference type="ARBA" id="ARBA00010617"/>
    </source>
</evidence>
<evidence type="ECO:0000256" key="13">
    <source>
        <dbReference type="ARBA" id="ARBA00023033"/>
    </source>
</evidence>